<feature type="domain" description="Protein furry C-terminal" evidence="4">
    <location>
        <begin position="2510"/>
        <end position="2678"/>
    </location>
</feature>
<dbReference type="EMBL" id="LIAE01007302">
    <property type="protein sequence ID" value="PAV80208.1"/>
    <property type="molecule type" value="Genomic_DNA"/>
</dbReference>
<feature type="compositionally biased region" description="Acidic residues" evidence="1">
    <location>
        <begin position="2422"/>
        <end position="2431"/>
    </location>
</feature>
<feature type="region of interest" description="Disordered" evidence="1">
    <location>
        <begin position="2851"/>
        <end position="2880"/>
    </location>
</feature>
<feature type="domain" description="Cell morphogenesis protein C-terminal" evidence="3">
    <location>
        <begin position="1943"/>
        <end position="2198"/>
    </location>
</feature>
<feature type="compositionally biased region" description="Low complexity" evidence="1">
    <location>
        <begin position="708"/>
        <end position="719"/>
    </location>
</feature>
<evidence type="ECO:0000259" key="3">
    <source>
        <dbReference type="Pfam" id="PF14225"/>
    </source>
</evidence>
<organism evidence="5 6">
    <name type="scientific">Diploscapter pachys</name>
    <dbReference type="NCBI Taxonomy" id="2018661"/>
    <lineage>
        <taxon>Eukaryota</taxon>
        <taxon>Metazoa</taxon>
        <taxon>Ecdysozoa</taxon>
        <taxon>Nematoda</taxon>
        <taxon>Chromadorea</taxon>
        <taxon>Rhabditida</taxon>
        <taxon>Rhabditina</taxon>
        <taxon>Rhabditomorpha</taxon>
        <taxon>Rhabditoidea</taxon>
        <taxon>Rhabditidae</taxon>
        <taxon>Diploscapter</taxon>
    </lineage>
</organism>
<feature type="compositionally biased region" description="Acidic residues" evidence="1">
    <location>
        <begin position="2373"/>
        <end position="2398"/>
    </location>
</feature>
<evidence type="ECO:0000259" key="4">
    <source>
        <dbReference type="Pfam" id="PF19421"/>
    </source>
</evidence>
<reference evidence="5 6" key="1">
    <citation type="journal article" date="2017" name="Curr. Biol.">
        <title>Genome architecture and evolution of a unichromosomal asexual nematode.</title>
        <authorList>
            <person name="Fradin H."/>
            <person name="Zegar C."/>
            <person name="Gutwein M."/>
            <person name="Lucas J."/>
            <person name="Kovtun M."/>
            <person name="Corcoran D."/>
            <person name="Baugh L.R."/>
            <person name="Kiontke K."/>
            <person name="Gunsalus K."/>
            <person name="Fitch D.H."/>
            <person name="Piano F."/>
        </authorList>
    </citation>
    <scope>NUCLEOTIDE SEQUENCE [LARGE SCALE GENOMIC DNA]</scope>
    <source>
        <strain evidence="5">PF1309</strain>
    </source>
</reference>
<dbReference type="GO" id="GO:0000902">
    <property type="term" value="P:cell morphogenesis"/>
    <property type="evidence" value="ECO:0007669"/>
    <property type="project" value="InterPro"/>
</dbReference>
<evidence type="ECO:0000259" key="2">
    <source>
        <dbReference type="Pfam" id="PF14222"/>
    </source>
</evidence>
<dbReference type="GO" id="GO:0005938">
    <property type="term" value="C:cell cortex"/>
    <property type="evidence" value="ECO:0007669"/>
    <property type="project" value="TreeGrafter"/>
</dbReference>
<dbReference type="InterPro" id="IPR016024">
    <property type="entry name" value="ARM-type_fold"/>
</dbReference>
<name>A0A2A2L214_9BILA</name>
<dbReference type="GO" id="GO:0030427">
    <property type="term" value="C:site of polarized growth"/>
    <property type="evidence" value="ECO:0007669"/>
    <property type="project" value="TreeGrafter"/>
</dbReference>
<dbReference type="Pfam" id="PF14222">
    <property type="entry name" value="MOR2-PAG1_N"/>
    <property type="match status" value="1"/>
</dbReference>
<dbReference type="SUPFAM" id="SSF48371">
    <property type="entry name" value="ARM repeat"/>
    <property type="match status" value="1"/>
</dbReference>
<feature type="compositionally biased region" description="Low complexity" evidence="1">
    <location>
        <begin position="2851"/>
        <end position="2873"/>
    </location>
</feature>
<dbReference type="STRING" id="2018661.A0A2A2L214"/>
<dbReference type="PANTHER" id="PTHR12295:SF30">
    <property type="entry name" value="PROTEIN FURRY"/>
    <property type="match status" value="1"/>
</dbReference>
<evidence type="ECO:0008006" key="7">
    <source>
        <dbReference type="Google" id="ProtNLM"/>
    </source>
</evidence>
<evidence type="ECO:0000313" key="6">
    <source>
        <dbReference type="Proteomes" id="UP000218231"/>
    </source>
</evidence>
<protein>
    <recommendedName>
        <fullName evidence="7">Cell morphogenesis protein N-terminal domain-containing protein</fullName>
    </recommendedName>
</protein>
<feature type="compositionally biased region" description="Low complexity" evidence="1">
    <location>
        <begin position="2403"/>
        <end position="2416"/>
    </location>
</feature>
<evidence type="ECO:0000256" key="1">
    <source>
        <dbReference type="SAM" id="MobiDB-lite"/>
    </source>
</evidence>
<feature type="compositionally biased region" description="Basic and acidic residues" evidence="1">
    <location>
        <begin position="2438"/>
        <end position="2470"/>
    </location>
</feature>
<dbReference type="GO" id="GO:0031175">
    <property type="term" value="P:neuron projection development"/>
    <property type="evidence" value="ECO:0007669"/>
    <property type="project" value="TreeGrafter"/>
</dbReference>
<dbReference type="InterPro" id="IPR025481">
    <property type="entry name" value="Cell_Morphogen_C"/>
</dbReference>
<gene>
    <name evidence="5" type="ORF">WR25_20086</name>
</gene>
<comment type="caution">
    <text evidence="5">The sequence shown here is derived from an EMBL/GenBank/DDBJ whole genome shotgun (WGS) entry which is preliminary data.</text>
</comment>
<dbReference type="PANTHER" id="PTHR12295">
    <property type="entry name" value="FURRY-RELATED"/>
    <property type="match status" value="1"/>
</dbReference>
<feature type="region of interest" description="Disordered" evidence="1">
    <location>
        <begin position="1"/>
        <end position="21"/>
    </location>
</feature>
<dbReference type="Pfam" id="PF19421">
    <property type="entry name" value="Fry_C"/>
    <property type="match status" value="1"/>
</dbReference>
<feature type="region of interest" description="Disordered" evidence="1">
    <location>
        <begin position="2227"/>
        <end position="2264"/>
    </location>
</feature>
<evidence type="ECO:0000313" key="5">
    <source>
        <dbReference type="EMBL" id="PAV80208.1"/>
    </source>
</evidence>
<dbReference type="Proteomes" id="UP000218231">
    <property type="component" value="Unassembled WGS sequence"/>
</dbReference>
<feature type="compositionally biased region" description="Polar residues" evidence="1">
    <location>
        <begin position="2238"/>
        <end position="2259"/>
    </location>
</feature>
<dbReference type="InterPro" id="IPR039867">
    <property type="entry name" value="Furry/Tao3/Mor2"/>
</dbReference>
<dbReference type="OrthoDB" id="6287725at2759"/>
<feature type="compositionally biased region" description="Basic and acidic residues" evidence="1">
    <location>
        <begin position="1"/>
        <end position="14"/>
    </location>
</feature>
<accession>A0A2A2L214</accession>
<dbReference type="Pfam" id="PF14225">
    <property type="entry name" value="MOR2-PAG1_C"/>
    <property type="match status" value="1"/>
</dbReference>
<feature type="region of interest" description="Disordered" evidence="1">
    <location>
        <begin position="2369"/>
        <end position="2470"/>
    </location>
</feature>
<feature type="region of interest" description="Disordered" evidence="1">
    <location>
        <begin position="688"/>
        <end position="723"/>
    </location>
</feature>
<feature type="domain" description="Cell morphogenesis protein N-terminal" evidence="2">
    <location>
        <begin position="146"/>
        <end position="677"/>
    </location>
</feature>
<keyword evidence="6" id="KW-1185">Reference proteome</keyword>
<sequence>MTQKKERISRRKSDPGTVSYRQTQERSIVAAELPWGAPKIVTATQLDVNQPTGLYACQSVLADLFAHFDRKIQQIVEEEPIEKLINKTVQRGADAYLDNLCHTLHAISEVCLPAVLKSLIDWHQKMEYSIKDKITPANEARHVMSKKLLAVNYLMCLVLIEVLPQVEFHLDVCQSQIKTLLDLSFIQVQYKDPAVLGVNNANYLVVAETYGEVIGVISTSHFTLVHKQFMSLLNDLKKDTSPTASQHIISFLMAMKFVKIKTNQVDDFEQGIKFLDDLATYFLEVKDKDVKHSVTGLLVEILLPVAAQIKREANIPALITLVTKLYGPANEMASKKQHKLAAFPLVTCLLCVSQRQFFFTNWVSFLTNNILQNLKNRDPRISRISLESLYRLLWVYMIRNSGDGNTATRSRLESICGSLFPKGNRYIVPRDAPLNIFVKIIHFIAQQKLDFAFKEVIFDLLCCNRTQRSLYPERMNIGIRALMVIADGLQQKDQPPGMPKSMGPSASGTIQRVKKKTYIQRPLTADIAKSIGLDQYYTPCRKAFDSILRILDTQIGKPLMMINAQNKGKEADELTNSDSKPKIDLFRTCVAAIPRLLPEPMTPVELIDILTRLTVHLDLELRNMAGMALQNIINEFPEWREHVFNAQVQFFNTQLTDFHTRAIDDALRLLLQMVGQWKIVAIAEKKREQEKASTQSTAPPTPMSPLYGTPSSTSSIPSGMTHNSSHSLHNQAYVLHSIEGLALVMLCQYRSQGPVQSQPRKISISILKEIKCILEILGLENCDVPVINVLDEATPYVVRKYIEHVPLYERLSWQMDFATVTDKIFSIETDNCLVNSDKGNEYFQWDPWACALSGYAERRHLLSRCPTAVLAAWPILFARLNAISGYVDLNNPQNESRASLLRGSKSKSSSVYGEAIGQHGCLSLWQKYLTLCCAFAPSLNNPTSSFSRSFSPTNSESEVFRSMSSIRSNRPPAQPAYAPLLNKACTMLRWEHMTDMRDNVVLGVGSMNPLVFESFIEELRSAGILREAMEKKPETNVRRRKRKDLLRLQLLRIIELSVYRGLLEASMIDSSGCLNSTLLDFIDSLRIYLETVNDSALGDKERERDAVLTTLRLHLGKTVVLIVDSVSPTSRTNLIPDERKQSLFYLFLGWCSRTVTADKKAIRSDVEKEVGSYVEQKAALAMTRLLCCGPIFEASKSIGEDGYLYGWLEKLVAHSNPSMHVDVEEMLAWMLELNESSNLLDWLMAQCYSQPLPIASRCFRALVRVFSRRDFPCEFVSLFVLCQAMAVYPSLVDQTVHMLEILKRQFLDTSANISSPLNFSAVTSSPPQPAVPLRSGLEQMPSVTVPADPAVGFSIEQLTICHQLAKAYPHLSITIFSEVSSRIEQQSCAVRSSLLSMLIPWIENLELVDPLANEDTLEGPRGWGSEEATQLLLNNLMYMTAQMSSQHSAELANLWRGLALAFPANLPVLLNYLYVVVVLNHETLLSHAKTVIVMLSSAVGNRLASLLLEWLTISQDSSRATIERSEIPPYYRWKDENGDNLKAQEPLSLNDGMLSAEGRQLLRADDSLRDGVRLLPMPAYGGHYAQMSNLLPPATQPLQFFTKSEVALLLICDLIRSSGSFDWTASSPRLLHSAVLSLDSLRPALCKHARQTLINVCLLYADRACLPQLSAVLLRNQISDASRDRSQQATCLDDSTASCSIPRGDSPTFAKAAADEYRSMLLHSNATFSTTADLITAIVFCLSENMESPLWPNEDVTPRNWKVPSATQLACLVRHLAELILPSIPLLPVLWTQIAMKMALASNQRHVAGRCFQIVTSLCQPLTAWVPSLISRLAETTGETHEDTQAYVTDLLLCLISCAPHLSPIVEAPPVPSISPNHARSTSYTPALLRQSLLAPKIYDKKDARMSLFLSEDEPWPVALVRSKSADQLKTDEAEEETTARMQLCAIALALLDSSIENEFILALNLLEKVLDVPFSLKVQCLQKLEKTVAQLDWKSFYGITHLITRGAVVVQAYELSLQAMLRLIDVLNECVVGGSCAFGLLTAHLLPYMMLYFEAPTQLCTQAAAAIKQYCISEVSRVDGAPADHPFTNLATVMTQYSTKTFTKDRFQWAKCVMQYVCQGLLAVNVDQMLVLLAEMADRSAASLHVYILHIIALLIQHRDPSSSSLPINAQVVRCVSRHVQAANWHEAAQIYKSVIEQWVNVERDKNSDAPSTQLTFDVALLTRAATARETSPPSPRRNQLASTSGVPNVDPNATTSLKRLPPSHVRVRERLVGLLSAFGLRVGGLPSAHSTAFINSEIGSASSSTERICPSSQEVASTNSLADPSASITDSFPRVFKEFDFLEAEHDSVSETADSCFGWLTMRRQTQDGLGMEENEEGEDVADEDEDSEGAQECSEEGGVSNSRMSRTSASSDRTPCPSEGEDEEDDAFDVMSSSRTHDPIDVRDRLSPKLASIKEGEKRGSRERVDDETSSFCGRSIASSIDYYPNHQHPPLTLQCINHLDGSGKIESQWLDAVSDLKEDNEGETTAYAILLFTQLYRVCCGRVCSLMRDASHVLSSKTIARVLASAQHVLAQAADSPFLFLTSQFLRSSGVLQRLKLSMYEMREHMETFNERNDSCLKALNAVRSAHKLSTLHGSNSSIAPNGESELGKLLSKLFFQIMLMSDSLIDIIRTIKESNGAQLHIHLWPINVFRWPIPHFRSALTPQLANSNAITLRKANPASLKNVTYSLSPAVLDHQRELLLSSTDAGTPTAVSTPSEYSGDSLVLFMANKRYRNALLAVRQLRLRYSSEYGCCEAVDIDVLLLLFCRSHSLKAWALVGGTEDSMRLQSQALKNVNADMSSLRHLPLDHSSPPSTLSSFGDSSFSKLSYSRQPTEYE</sequence>
<dbReference type="InterPro" id="IPR025614">
    <property type="entry name" value="Cell_morpho_N"/>
</dbReference>
<proteinExistence type="predicted"/>
<dbReference type="InterPro" id="IPR045842">
    <property type="entry name" value="Fry_C"/>
</dbReference>